<name>A0A8K9UWR2_ONCMY</name>
<organism evidence="8 9">
    <name type="scientific">Oncorhynchus mykiss</name>
    <name type="common">Rainbow trout</name>
    <name type="synonym">Salmo gairdneri</name>
    <dbReference type="NCBI Taxonomy" id="8022"/>
    <lineage>
        <taxon>Eukaryota</taxon>
        <taxon>Metazoa</taxon>
        <taxon>Chordata</taxon>
        <taxon>Craniata</taxon>
        <taxon>Vertebrata</taxon>
        <taxon>Euteleostomi</taxon>
        <taxon>Actinopterygii</taxon>
        <taxon>Neopterygii</taxon>
        <taxon>Teleostei</taxon>
        <taxon>Protacanthopterygii</taxon>
        <taxon>Salmoniformes</taxon>
        <taxon>Salmonidae</taxon>
        <taxon>Salmoninae</taxon>
        <taxon>Oncorhynchus</taxon>
    </lineage>
</organism>
<keyword evidence="9" id="KW-1185">Reference proteome</keyword>
<dbReference type="Gene3D" id="2.60.40.10">
    <property type="entry name" value="Immunoglobulins"/>
    <property type="match status" value="2"/>
</dbReference>
<feature type="compositionally biased region" description="Polar residues" evidence="5">
    <location>
        <begin position="355"/>
        <end position="374"/>
    </location>
</feature>
<reference evidence="8" key="1">
    <citation type="submission" date="2020-07" db="EMBL/GenBank/DDBJ databases">
        <title>A long reads based de novo assembly of the rainbow trout Arlee double haploid line genome.</title>
        <authorList>
            <person name="Gao G."/>
            <person name="Palti Y."/>
        </authorList>
    </citation>
    <scope>NUCLEOTIDE SEQUENCE [LARGE SCALE GENOMIC DNA]</scope>
</reference>
<sequence>MADQGISTPSVIGLVTIFCCIYGGQFVNAAGPSTTRYVITNGNVILNPGIPGGVLQEILWKHGVNKAVEWSTDRIQEFRDFKGRTSLNTTTGEITIRQLTMQLSGVYEAECVIGKKIQTFQQRVEVIDPVSQPDVTCELNGTVATIHCSAEGPLLEYRWSWPDHQGEMWSQEQTGQHYNITSPESVSYTCEARNPVSKKTQTYNSIDCLATGNPVIYIYTGIGAGVLLLVAVVVAVVVWLVKKRSKDLRSTGNASHLEEDREKVVAISQAEIVEEENKLLLDEELKDRVNQINQASEAVKTGDGEGEKKPLLDKAGSTDTDVIVSNIPFKLNNQNQVWGWESGKRQREEKEQNTESKQNMNVTLGTVTQDSVQTAPPKPPRSSLNYNSPYPQTLETQHSREHHGRGTDQSMAGYGTEREGAGDGQLMPQKVLILDTEEESGGKEEGTREDGEDVEKVGGDDSVTEEGEGQEDTDRRDDGGERNGQERETENNEEEQVKGEGEERGKKGEETQKGEKRKSPTSPKQTLPQKAPPPPLAPKPSSIRHVNQMGVEQGSVVKTMETQRSSGQVDRGRGRPDLSGLRRPTSSVSDSTDTPDRSSPGLSALPIATAFSPKVERGTLSNPVKASSGAPSRPGDTSSGAPSRPGDTSSGAPSRPGDTSSGAPSGPGDTSSGAPSGPGDTSSGAPSGPGDTSSGAPSGPGDTSSGAPSGPGDTSSDTTSTAIESSSDTLSTTEENIPTSKATASVPGETS</sequence>
<evidence type="ECO:0000259" key="7">
    <source>
        <dbReference type="PROSITE" id="PS50835"/>
    </source>
</evidence>
<evidence type="ECO:0000256" key="1">
    <source>
        <dbReference type="ARBA" id="ARBA00004370"/>
    </source>
</evidence>
<feature type="compositionally biased region" description="Basic and acidic residues" evidence="5">
    <location>
        <begin position="440"/>
        <end position="459"/>
    </location>
</feature>
<dbReference type="PANTHER" id="PTHR12080:SF134">
    <property type="entry name" value="CD48 ANTIGEN"/>
    <property type="match status" value="1"/>
</dbReference>
<keyword evidence="6" id="KW-1133">Transmembrane helix</keyword>
<protein>
    <recommendedName>
        <fullName evidence="7">Ig-like domain-containing protein</fullName>
    </recommendedName>
</protein>
<feature type="compositionally biased region" description="Low complexity" evidence="5">
    <location>
        <begin position="582"/>
        <end position="600"/>
    </location>
</feature>
<feature type="compositionally biased region" description="Basic and acidic residues" evidence="5">
    <location>
        <begin position="472"/>
        <end position="518"/>
    </location>
</feature>
<comment type="subcellular location">
    <subcellularLocation>
        <location evidence="1">Membrane</location>
    </subcellularLocation>
</comment>
<reference evidence="8" key="3">
    <citation type="submission" date="2025-09" db="UniProtKB">
        <authorList>
            <consortium name="Ensembl"/>
        </authorList>
    </citation>
    <scope>IDENTIFICATION</scope>
</reference>
<dbReference type="GeneTree" id="ENSGT00990000204406"/>
<feature type="compositionally biased region" description="Low complexity" evidence="5">
    <location>
        <begin position="713"/>
        <end position="735"/>
    </location>
</feature>
<keyword evidence="3 6" id="KW-0472">Membrane</keyword>
<evidence type="ECO:0000256" key="3">
    <source>
        <dbReference type="ARBA" id="ARBA00023136"/>
    </source>
</evidence>
<feature type="region of interest" description="Disordered" evidence="5">
    <location>
        <begin position="341"/>
        <end position="751"/>
    </location>
</feature>
<evidence type="ECO:0000256" key="5">
    <source>
        <dbReference type="SAM" id="MobiDB-lite"/>
    </source>
</evidence>
<keyword evidence="4" id="KW-0325">Glycoprotein</keyword>
<feature type="domain" description="Ig-like" evidence="7">
    <location>
        <begin position="141"/>
        <end position="207"/>
    </location>
</feature>
<feature type="compositionally biased region" description="Acidic residues" evidence="5">
    <location>
        <begin position="462"/>
        <end position="471"/>
    </location>
</feature>
<evidence type="ECO:0000256" key="6">
    <source>
        <dbReference type="SAM" id="Phobius"/>
    </source>
</evidence>
<feature type="transmembrane region" description="Helical" evidence="6">
    <location>
        <begin position="216"/>
        <end position="241"/>
    </location>
</feature>
<evidence type="ECO:0000256" key="2">
    <source>
        <dbReference type="ARBA" id="ARBA00022729"/>
    </source>
</evidence>
<reference evidence="8" key="2">
    <citation type="submission" date="2025-08" db="UniProtKB">
        <authorList>
            <consortium name="Ensembl"/>
        </authorList>
    </citation>
    <scope>IDENTIFICATION</scope>
</reference>
<dbReference type="InterPro" id="IPR007110">
    <property type="entry name" value="Ig-like_dom"/>
</dbReference>
<dbReference type="KEGG" id="omy:110495665"/>
<keyword evidence="2" id="KW-0732">Signal</keyword>
<feature type="compositionally biased region" description="Basic and acidic residues" evidence="5">
    <location>
        <begin position="342"/>
        <end position="354"/>
    </location>
</feature>
<feature type="compositionally biased region" description="Polar residues" evidence="5">
    <location>
        <begin position="382"/>
        <end position="396"/>
    </location>
</feature>
<dbReference type="Proteomes" id="UP000694395">
    <property type="component" value="Chromosome 18"/>
</dbReference>
<dbReference type="InterPro" id="IPR013783">
    <property type="entry name" value="Ig-like_fold"/>
</dbReference>
<evidence type="ECO:0000313" key="9">
    <source>
        <dbReference type="Proteomes" id="UP000694395"/>
    </source>
</evidence>
<dbReference type="Ensembl" id="ENSOMYT00000022454.2">
    <property type="protein sequence ID" value="ENSOMYP00000111957.1"/>
    <property type="gene ID" value="ENSOMYG00000009884.2"/>
</dbReference>
<feature type="compositionally biased region" description="Polar residues" evidence="5">
    <location>
        <begin position="635"/>
        <end position="707"/>
    </location>
</feature>
<dbReference type="PANTHER" id="PTHR12080">
    <property type="entry name" value="SIGNALING LYMPHOCYTIC ACTIVATION MOLECULE"/>
    <property type="match status" value="1"/>
</dbReference>
<evidence type="ECO:0000256" key="4">
    <source>
        <dbReference type="ARBA" id="ARBA00023180"/>
    </source>
</evidence>
<dbReference type="AlphaFoldDB" id="A0A8K9UWR2"/>
<evidence type="ECO:0000313" key="8">
    <source>
        <dbReference type="Ensembl" id="ENSOMYP00000111957.1"/>
    </source>
</evidence>
<keyword evidence="6" id="KW-0812">Transmembrane</keyword>
<dbReference type="PROSITE" id="PS50835">
    <property type="entry name" value="IG_LIKE"/>
    <property type="match status" value="1"/>
</dbReference>
<proteinExistence type="predicted"/>
<dbReference type="InterPro" id="IPR015631">
    <property type="entry name" value="CD2/SLAM_rcpt"/>
</dbReference>
<accession>A0A8K9UWR2</accession>
<feature type="compositionally biased region" description="Polar residues" evidence="5">
    <location>
        <begin position="736"/>
        <end position="751"/>
    </location>
</feature>
<dbReference type="SUPFAM" id="SSF48726">
    <property type="entry name" value="Immunoglobulin"/>
    <property type="match status" value="1"/>
</dbReference>
<gene>
    <name evidence="8" type="primary">LOC110495665</name>
</gene>
<dbReference type="GO" id="GO:0016020">
    <property type="term" value="C:membrane"/>
    <property type="evidence" value="ECO:0007669"/>
    <property type="project" value="UniProtKB-SubCell"/>
</dbReference>
<dbReference type="RefSeq" id="XP_021426688.2">
    <property type="nucleotide sequence ID" value="XM_021571013.2"/>
</dbReference>
<dbReference type="OrthoDB" id="8918158at2759"/>
<dbReference type="InterPro" id="IPR036179">
    <property type="entry name" value="Ig-like_dom_sf"/>
</dbReference>
<dbReference type="GeneID" id="110495665"/>